<dbReference type="AlphaFoldDB" id="A0A4C1ZFG8"/>
<comment type="caution">
    <text evidence="2">The sequence shown here is derived from an EMBL/GenBank/DDBJ whole genome shotgun (WGS) entry which is preliminary data.</text>
</comment>
<dbReference type="EMBL" id="BGZK01001801">
    <property type="protein sequence ID" value="GBP86550.1"/>
    <property type="molecule type" value="Genomic_DNA"/>
</dbReference>
<protein>
    <submittedName>
        <fullName evidence="2">Uncharacterized protein</fullName>
    </submittedName>
</protein>
<feature type="compositionally biased region" description="Low complexity" evidence="1">
    <location>
        <begin position="39"/>
        <end position="49"/>
    </location>
</feature>
<proteinExistence type="predicted"/>
<name>A0A4C1ZFG8_EUMVA</name>
<gene>
    <name evidence="2" type="ORF">EVAR_69070_1</name>
</gene>
<dbReference type="Proteomes" id="UP000299102">
    <property type="component" value="Unassembled WGS sequence"/>
</dbReference>
<feature type="compositionally biased region" description="Polar residues" evidence="1">
    <location>
        <begin position="68"/>
        <end position="81"/>
    </location>
</feature>
<keyword evidence="3" id="KW-1185">Reference proteome</keyword>
<evidence type="ECO:0000313" key="3">
    <source>
        <dbReference type="Proteomes" id="UP000299102"/>
    </source>
</evidence>
<sequence>MALTEDRSTRTWNVGTTAPRHDPREKHVKLAGTRKREWPLTAAAAPLPADVAGRGSGTQGARRPPKRVSTTKSLNTETNTNPNNKIIRAAAASGRRRLAGGGRAPGGYDVARRRRAHGAGRPRGRLTIVTNALIIKSHT</sequence>
<evidence type="ECO:0000313" key="2">
    <source>
        <dbReference type="EMBL" id="GBP86550.1"/>
    </source>
</evidence>
<feature type="region of interest" description="Disordered" evidence="1">
    <location>
        <begin position="1"/>
        <end position="81"/>
    </location>
</feature>
<organism evidence="2 3">
    <name type="scientific">Eumeta variegata</name>
    <name type="common">Bagworm moth</name>
    <name type="synonym">Eumeta japonica</name>
    <dbReference type="NCBI Taxonomy" id="151549"/>
    <lineage>
        <taxon>Eukaryota</taxon>
        <taxon>Metazoa</taxon>
        <taxon>Ecdysozoa</taxon>
        <taxon>Arthropoda</taxon>
        <taxon>Hexapoda</taxon>
        <taxon>Insecta</taxon>
        <taxon>Pterygota</taxon>
        <taxon>Neoptera</taxon>
        <taxon>Endopterygota</taxon>
        <taxon>Lepidoptera</taxon>
        <taxon>Glossata</taxon>
        <taxon>Ditrysia</taxon>
        <taxon>Tineoidea</taxon>
        <taxon>Psychidae</taxon>
        <taxon>Oiketicinae</taxon>
        <taxon>Eumeta</taxon>
    </lineage>
</organism>
<accession>A0A4C1ZFG8</accession>
<reference evidence="2 3" key="1">
    <citation type="journal article" date="2019" name="Commun. Biol.">
        <title>The bagworm genome reveals a unique fibroin gene that provides high tensile strength.</title>
        <authorList>
            <person name="Kono N."/>
            <person name="Nakamura H."/>
            <person name="Ohtoshi R."/>
            <person name="Tomita M."/>
            <person name="Numata K."/>
            <person name="Arakawa K."/>
        </authorList>
    </citation>
    <scope>NUCLEOTIDE SEQUENCE [LARGE SCALE GENOMIC DNA]</scope>
</reference>
<evidence type="ECO:0000256" key="1">
    <source>
        <dbReference type="SAM" id="MobiDB-lite"/>
    </source>
</evidence>